<keyword evidence="8" id="KW-0460">Magnesium</keyword>
<dbReference type="InterPro" id="IPR036397">
    <property type="entry name" value="RNaseH_sf"/>
</dbReference>
<dbReference type="Gene3D" id="3.30.420.10">
    <property type="entry name" value="Ribonuclease H-like superfamily/Ribonuclease H"/>
    <property type="match status" value="1"/>
</dbReference>
<dbReference type="AlphaFoldDB" id="A0A2M7EK47"/>
<dbReference type="InterPro" id="IPR002176">
    <property type="entry name" value="X-over_junc_endoDNase_RuvC"/>
</dbReference>
<gene>
    <name evidence="15" type="ORF">COW57_02380</name>
</gene>
<dbReference type="GO" id="GO:0003677">
    <property type="term" value="F:DNA binding"/>
    <property type="evidence" value="ECO:0007669"/>
    <property type="project" value="UniProtKB-KW"/>
</dbReference>
<keyword evidence="10" id="KW-0233">DNA recombination</keyword>
<dbReference type="CDD" id="cd16962">
    <property type="entry name" value="RuvC"/>
    <property type="match status" value="1"/>
</dbReference>
<dbReference type="FunFam" id="3.30.420.10:FF:000002">
    <property type="entry name" value="Crossover junction endodeoxyribonuclease RuvC"/>
    <property type="match status" value="1"/>
</dbReference>
<sequence length="159" mass="17686">MIILAIDPGVERLGVAILTKKKHAIITCEMSDTIITPKLSSQSARIGLIYRKISAICTKFRPNQIVLERVFFAKNVKTAVAVAQVQGIIYLLGHKLKLEVTEITPNELKSAVTGYGGADKIAIKKMVDLQIKLQRKKRLDDEYDAIACGLAYLLKQRYS</sequence>
<comment type="catalytic activity">
    <reaction evidence="12">
        <text>Endonucleolytic cleavage at a junction such as a reciprocal single-stranded crossover between two homologous DNA duplexes (Holliday junction).</text>
        <dbReference type="EC" id="3.1.21.10"/>
    </reaction>
</comment>
<evidence type="ECO:0000313" key="15">
    <source>
        <dbReference type="EMBL" id="PIV70947.1"/>
    </source>
</evidence>
<evidence type="ECO:0000256" key="4">
    <source>
        <dbReference type="ARBA" id="ARBA00022723"/>
    </source>
</evidence>
<evidence type="ECO:0000313" key="16">
    <source>
        <dbReference type="Proteomes" id="UP000228762"/>
    </source>
</evidence>
<dbReference type="PRINTS" id="PR00696">
    <property type="entry name" value="RSOLVASERUVC"/>
</dbReference>
<reference evidence="16" key="1">
    <citation type="submission" date="2017-09" db="EMBL/GenBank/DDBJ databases">
        <title>Depth-based differentiation of microbial function through sediment-hosted aquifers and enrichment of novel symbionts in the deep terrestrial subsurface.</title>
        <authorList>
            <person name="Probst A.J."/>
            <person name="Ladd B."/>
            <person name="Jarett J.K."/>
            <person name="Geller-Mcgrath D.E."/>
            <person name="Sieber C.M.K."/>
            <person name="Emerson J.B."/>
            <person name="Anantharaman K."/>
            <person name="Thomas B.C."/>
            <person name="Malmstrom R."/>
            <person name="Stieglmeier M."/>
            <person name="Klingl A."/>
            <person name="Woyke T."/>
            <person name="Ryan C.M."/>
            <person name="Banfield J.F."/>
        </authorList>
    </citation>
    <scope>NUCLEOTIDE SEQUENCE [LARGE SCALE GENOMIC DNA]</scope>
</reference>
<keyword evidence="3" id="KW-0540">Nuclease</keyword>
<evidence type="ECO:0000256" key="1">
    <source>
        <dbReference type="ARBA" id="ARBA00009518"/>
    </source>
</evidence>
<comment type="similarity">
    <text evidence="1">Belongs to the RuvC family.</text>
</comment>
<dbReference type="InterPro" id="IPR012337">
    <property type="entry name" value="RNaseH-like_sf"/>
</dbReference>
<dbReference type="EMBL" id="PFEV01000110">
    <property type="protein sequence ID" value="PIV70947.1"/>
    <property type="molecule type" value="Genomic_DNA"/>
</dbReference>
<evidence type="ECO:0000256" key="6">
    <source>
        <dbReference type="ARBA" id="ARBA00022763"/>
    </source>
</evidence>
<keyword evidence="9" id="KW-0238">DNA-binding</keyword>
<comment type="caution">
    <text evidence="15">The sequence shown here is derived from an EMBL/GenBank/DDBJ whole genome shotgun (WGS) entry which is preliminary data.</text>
</comment>
<evidence type="ECO:0000256" key="13">
    <source>
        <dbReference type="ARBA" id="ARBA00029488"/>
    </source>
</evidence>
<protein>
    <recommendedName>
        <fullName evidence="13">crossover junction endodeoxyribonuclease</fullName>
        <ecNumber evidence="13">3.1.21.10</ecNumber>
    </recommendedName>
    <alternativeName>
        <fullName evidence="14">Holliday junction resolvase RuvC</fullName>
    </alternativeName>
</protein>
<organism evidence="15 16">
    <name type="scientific">Candidatus Roizmanbacteria bacterium CG17_big_fil_post_rev_8_21_14_2_50_39_7</name>
    <dbReference type="NCBI Taxonomy" id="1974858"/>
    <lineage>
        <taxon>Bacteria</taxon>
        <taxon>Candidatus Roizmaniibacteriota</taxon>
    </lineage>
</organism>
<evidence type="ECO:0000256" key="8">
    <source>
        <dbReference type="ARBA" id="ARBA00022842"/>
    </source>
</evidence>
<evidence type="ECO:0000256" key="12">
    <source>
        <dbReference type="ARBA" id="ARBA00029354"/>
    </source>
</evidence>
<keyword evidence="5" id="KW-0255">Endonuclease</keyword>
<keyword evidence="6" id="KW-0227">DNA damage</keyword>
<evidence type="ECO:0000256" key="14">
    <source>
        <dbReference type="ARBA" id="ARBA00030265"/>
    </source>
</evidence>
<dbReference type="PANTHER" id="PTHR30194:SF3">
    <property type="entry name" value="CROSSOVER JUNCTION ENDODEOXYRIBONUCLEASE RUVC"/>
    <property type="match status" value="1"/>
</dbReference>
<dbReference type="GO" id="GO:0008821">
    <property type="term" value="F:crossover junction DNA endonuclease activity"/>
    <property type="evidence" value="ECO:0007669"/>
    <property type="project" value="UniProtKB-EC"/>
</dbReference>
<keyword evidence="11" id="KW-0234">DNA repair</keyword>
<dbReference type="PANTHER" id="PTHR30194">
    <property type="entry name" value="CROSSOVER JUNCTION ENDODEOXYRIBONUCLEASE RUVC"/>
    <property type="match status" value="1"/>
</dbReference>
<evidence type="ECO:0000256" key="7">
    <source>
        <dbReference type="ARBA" id="ARBA00022801"/>
    </source>
</evidence>
<dbReference type="GO" id="GO:0046872">
    <property type="term" value="F:metal ion binding"/>
    <property type="evidence" value="ECO:0007669"/>
    <property type="project" value="UniProtKB-KW"/>
</dbReference>
<dbReference type="GO" id="GO:0006310">
    <property type="term" value="P:DNA recombination"/>
    <property type="evidence" value="ECO:0007669"/>
    <property type="project" value="UniProtKB-KW"/>
</dbReference>
<dbReference type="GO" id="GO:0006281">
    <property type="term" value="P:DNA repair"/>
    <property type="evidence" value="ECO:0007669"/>
    <property type="project" value="UniProtKB-KW"/>
</dbReference>
<evidence type="ECO:0000256" key="11">
    <source>
        <dbReference type="ARBA" id="ARBA00023204"/>
    </source>
</evidence>
<name>A0A2M7EK47_9BACT</name>
<keyword evidence="2" id="KW-0963">Cytoplasm</keyword>
<proteinExistence type="inferred from homology"/>
<dbReference type="Pfam" id="PF02075">
    <property type="entry name" value="RuvC"/>
    <property type="match status" value="1"/>
</dbReference>
<keyword evidence="7" id="KW-0378">Hydrolase</keyword>
<dbReference type="SUPFAM" id="SSF53098">
    <property type="entry name" value="Ribonuclease H-like"/>
    <property type="match status" value="1"/>
</dbReference>
<accession>A0A2M7EK47</accession>
<evidence type="ECO:0000256" key="10">
    <source>
        <dbReference type="ARBA" id="ARBA00023172"/>
    </source>
</evidence>
<evidence type="ECO:0000256" key="5">
    <source>
        <dbReference type="ARBA" id="ARBA00022759"/>
    </source>
</evidence>
<evidence type="ECO:0000256" key="2">
    <source>
        <dbReference type="ARBA" id="ARBA00022490"/>
    </source>
</evidence>
<dbReference type="EC" id="3.1.21.10" evidence="13"/>
<dbReference type="Proteomes" id="UP000228762">
    <property type="component" value="Unassembled WGS sequence"/>
</dbReference>
<keyword evidence="4" id="KW-0479">Metal-binding</keyword>
<evidence type="ECO:0000256" key="3">
    <source>
        <dbReference type="ARBA" id="ARBA00022722"/>
    </source>
</evidence>
<evidence type="ECO:0000256" key="9">
    <source>
        <dbReference type="ARBA" id="ARBA00023125"/>
    </source>
</evidence>